<dbReference type="InterPro" id="IPR006553">
    <property type="entry name" value="Leu-rich_rpt_Cys-con_subtyp"/>
</dbReference>
<protein>
    <recommendedName>
        <fullName evidence="2">F-box domain-containing protein</fullName>
    </recommendedName>
</protein>
<name>A0AAV8RVG6_ENSVE</name>
<dbReference type="SMART" id="SM00256">
    <property type="entry name" value="FBOX"/>
    <property type="match status" value="1"/>
</dbReference>
<dbReference type="InterPro" id="IPR057458">
    <property type="entry name" value="GRDP_C2"/>
</dbReference>
<dbReference type="InterPro" id="IPR036047">
    <property type="entry name" value="F-box-like_dom_sf"/>
</dbReference>
<dbReference type="Pfam" id="PF25335">
    <property type="entry name" value="GRDP_C"/>
    <property type="match status" value="1"/>
</dbReference>
<keyword evidence="4" id="KW-1185">Reference proteome</keyword>
<dbReference type="SUPFAM" id="SSF81383">
    <property type="entry name" value="F-box domain"/>
    <property type="match status" value="1"/>
</dbReference>
<feature type="domain" description="F-box" evidence="2">
    <location>
        <begin position="218"/>
        <end position="258"/>
    </location>
</feature>
<feature type="region of interest" description="Disordered" evidence="1">
    <location>
        <begin position="1"/>
        <end position="71"/>
    </location>
</feature>
<gene>
    <name evidence="3" type="ORF">OPV22_000531</name>
</gene>
<feature type="region of interest" description="Disordered" evidence="1">
    <location>
        <begin position="1797"/>
        <end position="1817"/>
    </location>
</feature>
<dbReference type="InterPro" id="IPR001810">
    <property type="entry name" value="F-box_dom"/>
</dbReference>
<dbReference type="SMART" id="SM00367">
    <property type="entry name" value="LRR_CC"/>
    <property type="match status" value="11"/>
</dbReference>
<evidence type="ECO:0000313" key="4">
    <source>
        <dbReference type="Proteomes" id="UP001222027"/>
    </source>
</evidence>
<dbReference type="FunFam" id="3.80.10.10:FF:000357">
    <property type="entry name" value="F-box/LRR-repeat protein 15"/>
    <property type="match status" value="1"/>
</dbReference>
<evidence type="ECO:0000313" key="3">
    <source>
        <dbReference type="EMBL" id="KAJ8510097.1"/>
    </source>
</evidence>
<dbReference type="Proteomes" id="UP001222027">
    <property type="component" value="Unassembled WGS sequence"/>
</dbReference>
<dbReference type="Pfam" id="PF25334">
    <property type="entry name" value="C2_GRDP"/>
    <property type="match status" value="1"/>
</dbReference>
<dbReference type="PANTHER" id="PTHR34365:SF7">
    <property type="entry name" value="GLYCINE-RICH DOMAIN-CONTAINING PROTEIN 1"/>
    <property type="match status" value="1"/>
</dbReference>
<evidence type="ECO:0000259" key="2">
    <source>
        <dbReference type="SMART" id="SM00256"/>
    </source>
</evidence>
<evidence type="ECO:0000256" key="1">
    <source>
        <dbReference type="SAM" id="MobiDB-lite"/>
    </source>
</evidence>
<dbReference type="Gene3D" id="3.80.10.10">
    <property type="entry name" value="Ribonuclease Inhibitor"/>
    <property type="match status" value="5"/>
</dbReference>
<dbReference type="InterPro" id="IPR032675">
    <property type="entry name" value="LRR_dom_sf"/>
</dbReference>
<organism evidence="3 4">
    <name type="scientific">Ensete ventricosum</name>
    <name type="common">Abyssinian banana</name>
    <name type="synonym">Musa ensete</name>
    <dbReference type="NCBI Taxonomy" id="4639"/>
    <lineage>
        <taxon>Eukaryota</taxon>
        <taxon>Viridiplantae</taxon>
        <taxon>Streptophyta</taxon>
        <taxon>Embryophyta</taxon>
        <taxon>Tracheophyta</taxon>
        <taxon>Spermatophyta</taxon>
        <taxon>Magnoliopsida</taxon>
        <taxon>Liliopsida</taxon>
        <taxon>Zingiberales</taxon>
        <taxon>Musaceae</taxon>
        <taxon>Ensete</taxon>
    </lineage>
</organism>
<dbReference type="SUPFAM" id="SSF52047">
    <property type="entry name" value="RNI-like"/>
    <property type="match status" value="1"/>
</dbReference>
<accession>A0AAV8RVG6</accession>
<dbReference type="InterPro" id="IPR009836">
    <property type="entry name" value="GRDP-like"/>
</dbReference>
<comment type="caution">
    <text evidence="3">The sequence shown here is derived from an EMBL/GenBank/DDBJ whole genome shotgun (WGS) entry which is preliminary data.</text>
</comment>
<dbReference type="SUPFAM" id="SSF52058">
    <property type="entry name" value="L domain-like"/>
    <property type="match status" value="2"/>
</dbReference>
<feature type="compositionally biased region" description="Polar residues" evidence="1">
    <location>
        <begin position="1805"/>
        <end position="1817"/>
    </location>
</feature>
<feature type="compositionally biased region" description="Basic and acidic residues" evidence="1">
    <location>
        <begin position="1"/>
        <end position="10"/>
    </location>
</feature>
<feature type="compositionally biased region" description="Acidic residues" evidence="1">
    <location>
        <begin position="11"/>
        <end position="32"/>
    </location>
</feature>
<dbReference type="EMBL" id="JAQQAF010000001">
    <property type="protein sequence ID" value="KAJ8510097.1"/>
    <property type="molecule type" value="Genomic_DNA"/>
</dbReference>
<dbReference type="Pfam" id="PF07173">
    <property type="entry name" value="GRDP-like"/>
    <property type="match status" value="1"/>
</dbReference>
<dbReference type="PANTHER" id="PTHR34365">
    <property type="entry name" value="ENOLASE (DUF1399)"/>
    <property type="match status" value="1"/>
</dbReference>
<dbReference type="InterPro" id="IPR057518">
    <property type="entry name" value="GRDP_C"/>
</dbReference>
<reference evidence="3 4" key="1">
    <citation type="submission" date="2022-12" db="EMBL/GenBank/DDBJ databases">
        <title>Chromosome-scale assembly of the Ensete ventricosum genome.</title>
        <authorList>
            <person name="Dussert Y."/>
            <person name="Stocks J."/>
            <person name="Wendawek A."/>
            <person name="Woldeyes F."/>
            <person name="Nichols R.A."/>
            <person name="Borrell J.S."/>
        </authorList>
    </citation>
    <scope>NUCLEOTIDE SEQUENCE [LARGE SCALE GENOMIC DNA]</scope>
    <source>
        <strain evidence="4">cv. Maze</strain>
        <tissue evidence="3">Seeds</tissue>
    </source>
</reference>
<proteinExistence type="predicted"/>
<sequence>MADKRMKAAVEYDDAEDGNSEEGEKEDSDDLELGLSLPHPGIRAGFMRGEQREGHSSNNLPWEDQGVGSSQFGSPLEPLRHFDFGQGNGKDRVETDDCRDDVVEACSVSQVNYVSPDTCLEMPNSYCQRFAQQKRRKVLTSPEDASFFLAEVTAAAVAFDFIPLSSSYSVEDKKAYYLSIFSSDDAFVKSSNTIDGVVFDGDTITAKSAKNVEFRMDFSDDLLHLIFSFLEQKDLCRAGATCKQWLAASTHENFWRCLEFENTRISQQNFVAICHRYPNATEVKLRGTPNVEGLVIVAMTSLWHLETLILDKGRLSEAFFLALTDCPALTTLRISDASVGNSTQEVTVCHERLHDLQLVKYRVLRITVRCPQLQTLSLKRSSMAHCLLNCPQLRVLDLSSCHKLPDNAIRSSAMSCPLLTSLNMSSCLCVSDETIREISFTCPNLCILDASNSPNISFESVRLPMLMDLRLESCEAITSASISAISHSQMLKSLELYNCGMLTSVSLDLPHLQNISLVYLRRFVDLNLRSPVLKQIKVSRCSVLHRISITSNALQKLVLQKQESLTTLLLQCQNLQEMDLSDCESLTDSICEVFSDGGGCPKLRSLVLDNCEGLRMVKISSCTLVYLSLAWCHAMNAIELSCPNLEELNLDGCDHLESASFCSVGLELLNLGICPRLSDLRIEAQNMLVLDLKGCGVLSQAYIHCPRLKFLDASFCRKFSDESLSTIAASCPQIESLILSSCQSVGLGGLSSLHFLRRLTLLDLSYTFLMNLRPVFDNCLQLVVLKLSACKYLTDFSLDALYKEDVLPALRELDLSYSSIGQLDILNLITYCTNLVHLNLNGCANINELIWSSSYCHSSDMTINNCSSATSKENNESFRKTGHLLQILNCTGCPNIKKVLISSSANCLNLSKINLNLSINLKEVYLTCTNLCMLNLSYCSSLVFLWLNCPRLNNLQLLACSMLTEEALEAAISQCHELEIINIFSCSKIHAKDFDRWRRLGCETSNEPRRVLLCCCCWPPLPELSSSHHLPSSSLHHMQAASKPFTIRRFPARFFLHARLPQWCEQGTKENNGWDVWLGGFATAIAVEISTGKGLLESHSSSIIIPYPGRSFGLSFAPSPIPYLGTCPLSSLTSTFPGSKSPQMNKDQESAWLEAQAIVISEDLVAAARRQLAFLAAVDRLRCLYDGPLLDRAICRYKSCWLPLLAKHCECGVTDGSLYAPLDCEWIWHCHRLNPVQYKKDCEETFGRILSNHNVKSSLQGNSKHETTEKWSRLYPEEPFELDCSSTFSEEILDKYPGAASSISYDLVSAVKRQSSFCYQVSRPSMHDNRFLEAAVNRYKGFLHLIKKNQDGSVKRFCVPTYDIDLIWHSHQLHPASYCNDMIKLLGKVLEHDDTDSDRSKGKKLDVGFSETTKQWEDTYGLRYWRAGTMHRGKLPSQVISHPYFSCHRDVNKTIPYNSQHCIALAHPKVVEVFLEIVEVKNVPDSQKGDLFVSYSKKKPDMLFYGGTLSIQSESGMKHVARFECEPTGELILALVSKLNSKICSYRRASIIGTTSISLQDLMNPDSELSIEKWFKLRSHSRTMDTEPVCLRVAVSFTVPVPAPFEFRMFKTHPISTNTCFLPLSGKEMFRSWTSFLDHSGVEVIRLCIRNLKKSGGSNTTASEKKVVGISRLWREERLLAEYVDNRWSLNDYNFSLVVEKIKGQDGSILEIKGDHQMKLFLGKGLEYESNGLKERNDKEFFATLVELSAKNPYGKAVALFDMKSSSVEVNEERFVLIGVLLAFILKDILKRGRTKRNKEHAEEISSSNVQSVKAEL</sequence>
<dbReference type="Pfam" id="PF12937">
    <property type="entry name" value="F-box-like"/>
    <property type="match status" value="1"/>
</dbReference>